<accession>A0A1F6GF35</accession>
<dbReference type="PANTHER" id="PTHR43877:SF2">
    <property type="entry name" value="AMINOALKYLPHOSPHONATE N-ACETYLTRANSFERASE-RELATED"/>
    <property type="match status" value="1"/>
</dbReference>
<evidence type="ECO:0000313" key="5">
    <source>
        <dbReference type="Proteomes" id="UP000178449"/>
    </source>
</evidence>
<dbReference type="Gene3D" id="3.40.630.30">
    <property type="match status" value="1"/>
</dbReference>
<evidence type="ECO:0000256" key="1">
    <source>
        <dbReference type="ARBA" id="ARBA00022679"/>
    </source>
</evidence>
<sequence length="338" mass="37700">MKQNGEISLRYSRPNDLHRLAQLEQAAFPEDFFATQLLEELLTQDRATVLVAEKQGALVGAVYLLWKRHGLNAYGKVFSLAVAPSAQGQGLGLGLMKAAEDEARRRTVARLTLEVRQTNQKALQLYKKLGYQRAGRLKGFYPDRTDGIRFAKNLNLDDSAFPPDWRNPQKQSLWALLPQLQNRGSQSPENPILPDSRDPLELGLWAQQQGLEVRLISNLAKPLEPNSTSTENRHSTQQTQAYAGDMGWAGYGFGLADLQVGWSRGFLLLLYFSHKAGVRASWWALGDLGSFVKLVPLERQQVNLLEFSVEQFADWTKPKVKTGRALLSISTSVGLGAL</sequence>
<dbReference type="PANTHER" id="PTHR43877">
    <property type="entry name" value="AMINOALKYLPHOSPHONATE N-ACETYLTRANSFERASE-RELATED-RELATED"/>
    <property type="match status" value="1"/>
</dbReference>
<keyword evidence="1" id="KW-0808">Transferase</keyword>
<dbReference type="AlphaFoldDB" id="A0A1F6GF35"/>
<dbReference type="InterPro" id="IPR016181">
    <property type="entry name" value="Acyl_CoA_acyltransferase"/>
</dbReference>
<dbReference type="EMBL" id="MFNE01000010">
    <property type="protein sequence ID" value="OGG96725.1"/>
    <property type="molecule type" value="Genomic_DNA"/>
</dbReference>
<reference evidence="4 5" key="1">
    <citation type="journal article" date="2016" name="Nat. Commun.">
        <title>Thousands of microbial genomes shed light on interconnected biogeochemical processes in an aquifer system.</title>
        <authorList>
            <person name="Anantharaman K."/>
            <person name="Brown C.T."/>
            <person name="Hug L.A."/>
            <person name="Sharon I."/>
            <person name="Castelle C.J."/>
            <person name="Probst A.J."/>
            <person name="Thomas B.C."/>
            <person name="Singh A."/>
            <person name="Wilkins M.J."/>
            <person name="Karaoz U."/>
            <person name="Brodie E.L."/>
            <person name="Williams K.H."/>
            <person name="Hubbard S.S."/>
            <person name="Banfield J.F."/>
        </authorList>
    </citation>
    <scope>NUCLEOTIDE SEQUENCE [LARGE SCALE GENOMIC DNA]</scope>
</reference>
<evidence type="ECO:0000256" key="2">
    <source>
        <dbReference type="ARBA" id="ARBA00023315"/>
    </source>
</evidence>
<dbReference type="Pfam" id="PF00583">
    <property type="entry name" value="Acetyltransf_1"/>
    <property type="match status" value="1"/>
</dbReference>
<comment type="caution">
    <text evidence="4">The sequence shown here is derived from an EMBL/GenBank/DDBJ whole genome shotgun (WGS) entry which is preliminary data.</text>
</comment>
<dbReference type="CDD" id="cd04301">
    <property type="entry name" value="NAT_SF"/>
    <property type="match status" value="1"/>
</dbReference>
<dbReference type="GO" id="GO:0016747">
    <property type="term" value="F:acyltransferase activity, transferring groups other than amino-acyl groups"/>
    <property type="evidence" value="ECO:0007669"/>
    <property type="project" value="InterPro"/>
</dbReference>
<dbReference type="STRING" id="1817772.A2527_04005"/>
<dbReference type="SUPFAM" id="SSF55729">
    <property type="entry name" value="Acyl-CoA N-acyltransferases (Nat)"/>
    <property type="match status" value="1"/>
</dbReference>
<organism evidence="4 5">
    <name type="scientific">Candidatus Lambdaproteobacteria bacterium RIFOXYD2_FULL_50_16</name>
    <dbReference type="NCBI Taxonomy" id="1817772"/>
    <lineage>
        <taxon>Bacteria</taxon>
        <taxon>Pseudomonadati</taxon>
        <taxon>Pseudomonadota</taxon>
        <taxon>Candidatus Lambdaproteobacteria</taxon>
    </lineage>
</organism>
<gene>
    <name evidence="4" type="ORF">A2527_04005</name>
</gene>
<evidence type="ECO:0000259" key="3">
    <source>
        <dbReference type="PROSITE" id="PS51186"/>
    </source>
</evidence>
<dbReference type="Proteomes" id="UP000178449">
    <property type="component" value="Unassembled WGS sequence"/>
</dbReference>
<protein>
    <recommendedName>
        <fullName evidence="3">N-acetyltransferase domain-containing protein</fullName>
    </recommendedName>
</protein>
<proteinExistence type="predicted"/>
<name>A0A1F6GF35_9PROT</name>
<dbReference type="InterPro" id="IPR050832">
    <property type="entry name" value="Bact_Acetyltransf"/>
</dbReference>
<evidence type="ECO:0000313" key="4">
    <source>
        <dbReference type="EMBL" id="OGG96725.1"/>
    </source>
</evidence>
<dbReference type="InterPro" id="IPR000182">
    <property type="entry name" value="GNAT_dom"/>
</dbReference>
<dbReference type="PROSITE" id="PS51186">
    <property type="entry name" value="GNAT"/>
    <property type="match status" value="1"/>
</dbReference>
<keyword evidence="2" id="KW-0012">Acyltransferase</keyword>
<feature type="domain" description="N-acetyltransferase" evidence="3">
    <location>
        <begin position="7"/>
        <end position="155"/>
    </location>
</feature>